<dbReference type="EMBL" id="JGVR01000024">
    <property type="protein sequence ID" value="KEZ17152.1"/>
    <property type="molecule type" value="Genomic_DNA"/>
</dbReference>
<reference evidence="1 2" key="1">
    <citation type="submission" date="2014-03" db="EMBL/GenBank/DDBJ databases">
        <title>Genome sequence of Sphingobium yanoikuyae B1.</title>
        <authorList>
            <person name="Gan H.M."/>
            <person name="Gan H.Y."/>
            <person name="Savka M.A."/>
        </authorList>
    </citation>
    <scope>NUCLEOTIDE SEQUENCE [LARGE SCALE GENOMIC DNA]</scope>
    <source>
        <strain evidence="1 2">B1</strain>
    </source>
</reference>
<dbReference type="RefSeq" id="WP_037521381.1">
    <property type="nucleotide sequence ID" value="NZ_JGVR01000024.1"/>
</dbReference>
<sequence length="232" mass="24980">MLPIFPTHRFNPQNIKADVVPTMIDGGTAINGDHTVIQTDGGGRWEITYSGIILRNPAIIRLWDAWTAYMPGRSFWVPLVSLYTGPRPTDGSNLLHPSAIFANDADFPTVVRYAAPHIVAAIVSPPSTIPTQMTVNVAQGARLQAGMKGDVGGRAFKIERILSRSGQQAEFSFLPPIRDAIAAGEPVNFDWPLALCKLVLGQDLAPALSFGRSAQMAVSFVEDRSTNIAGEG</sequence>
<dbReference type="AlphaFoldDB" id="A0A084EGR0"/>
<dbReference type="PATRIC" id="fig|13690.10.peg.3738"/>
<dbReference type="eggNOG" id="ENOG5033AJX">
    <property type="taxonomic scope" value="Bacteria"/>
</dbReference>
<evidence type="ECO:0000313" key="1">
    <source>
        <dbReference type="EMBL" id="KEZ17152.1"/>
    </source>
</evidence>
<organism evidence="1 2">
    <name type="scientific">Sphingobium yanoikuyae</name>
    <name type="common">Sphingomonas yanoikuyae</name>
    <dbReference type="NCBI Taxonomy" id="13690"/>
    <lineage>
        <taxon>Bacteria</taxon>
        <taxon>Pseudomonadati</taxon>
        <taxon>Pseudomonadota</taxon>
        <taxon>Alphaproteobacteria</taxon>
        <taxon>Sphingomonadales</taxon>
        <taxon>Sphingomonadaceae</taxon>
        <taxon>Sphingobium</taxon>
    </lineage>
</organism>
<accession>A0A084EGR0</accession>
<gene>
    <name evidence="1" type="ORF">CP98_03650</name>
</gene>
<name>A0A084EGR0_SPHYA</name>
<comment type="caution">
    <text evidence="1">The sequence shown here is derived from an EMBL/GenBank/DDBJ whole genome shotgun (WGS) entry which is preliminary data.</text>
</comment>
<dbReference type="Proteomes" id="UP000028534">
    <property type="component" value="Unassembled WGS sequence"/>
</dbReference>
<protein>
    <submittedName>
        <fullName evidence="1">Uncharacterized protein</fullName>
    </submittedName>
</protein>
<evidence type="ECO:0000313" key="2">
    <source>
        <dbReference type="Proteomes" id="UP000028534"/>
    </source>
</evidence>
<proteinExistence type="predicted"/>